<sequence length="433" mass="46430">MAMAMEDHHGTPPQHPQHVKSKSVAPALITVSPGGAYVVVAIGAHLRIFDFTKQSAVEVEDSTTPALHGDAIRSVAFSVDGLLFATVGDDKRVKLWDAKTWTCIKTICLTKKVSAVTFSNDSAWFMVADKFGIVYVFSTSADSVDEPVQLLAHCCSIITDMICSPDGKYIVTSDRDFKIRVTGFPERPLAGAHEIHTYCLGHNNFVTCLAFAGSEGLLLSGGGDCMIRLWEYESGTLLDTFDTTQGDLGNSKEGNRAVLALAASPTESSVAAILERFEGVLIFTCDVAEKSLKLLKKVETPGYSPSGLSFDCEGNLWLVAGAAETVVKGDEFVTPEAVAAAQMQAQAIALAAVTHVQVVRDCSLLDGASVPGGDALLRTLQGSEADVTKVQTATEAAELAMKDLLTKRQYSTEQRENRKRMRNDKKVTSITSA</sequence>
<feature type="repeat" description="WD" evidence="7">
    <location>
        <begin position="199"/>
        <end position="240"/>
    </location>
</feature>
<dbReference type="InterPro" id="IPR036322">
    <property type="entry name" value="WD40_repeat_dom_sf"/>
</dbReference>
<name>A0A8T0J136_CERPU</name>
<dbReference type="PANTHER" id="PTHR16288">
    <property type="entry name" value="WD40 REPEAT PROTEIN 4"/>
    <property type="match status" value="1"/>
</dbReference>
<dbReference type="GO" id="GO:0005829">
    <property type="term" value="C:cytosol"/>
    <property type="evidence" value="ECO:0007669"/>
    <property type="project" value="TreeGrafter"/>
</dbReference>
<protein>
    <recommendedName>
        <fullName evidence="6">tRNA (guanine-N(7)-)-methyltransferase non-catalytic subunit</fullName>
    </recommendedName>
    <alternativeName>
        <fullName evidence="6">WD repeat-containing protein 4 homolog</fullName>
    </alternativeName>
</protein>
<dbReference type="Pfam" id="PF00400">
    <property type="entry name" value="WD40"/>
    <property type="match status" value="3"/>
</dbReference>
<accession>A0A8T0J136</accession>
<dbReference type="PROSITE" id="PS50294">
    <property type="entry name" value="WD_REPEATS_REGION"/>
    <property type="match status" value="2"/>
</dbReference>
<keyword evidence="3 6" id="KW-0819">tRNA processing</keyword>
<keyword evidence="10" id="KW-1185">Reference proteome</keyword>
<evidence type="ECO:0000313" key="9">
    <source>
        <dbReference type="EMBL" id="KAG0589650.1"/>
    </source>
</evidence>
<comment type="pathway">
    <text evidence="6">tRNA modification; N(7)-methylguanine-tRNA biosynthesis.</text>
</comment>
<dbReference type="EMBL" id="CM026421">
    <property type="protein sequence ID" value="KAG0589650.1"/>
    <property type="molecule type" value="Genomic_DNA"/>
</dbReference>
<dbReference type="GO" id="GO:0043527">
    <property type="term" value="C:tRNA methyltransferase complex"/>
    <property type="evidence" value="ECO:0007669"/>
    <property type="project" value="TreeGrafter"/>
</dbReference>
<comment type="caution">
    <text evidence="9">The sequence shown here is derived from an EMBL/GenBank/DDBJ whole genome shotgun (WGS) entry which is preliminary data.</text>
</comment>
<keyword evidence="2 6" id="KW-0853">WD repeat</keyword>
<dbReference type="GO" id="GO:0005634">
    <property type="term" value="C:nucleus"/>
    <property type="evidence" value="ECO:0007669"/>
    <property type="project" value="UniProtKB-SubCell"/>
</dbReference>
<dbReference type="GO" id="GO:0106004">
    <property type="term" value="P:tRNA (guanine-N7)-methylation"/>
    <property type="evidence" value="ECO:0007669"/>
    <property type="project" value="UniProtKB-UniRule"/>
</dbReference>
<dbReference type="HAMAP" id="MF_03056">
    <property type="entry name" value="TRM82"/>
    <property type="match status" value="1"/>
</dbReference>
<dbReference type="InterPro" id="IPR028884">
    <property type="entry name" value="Trm82"/>
</dbReference>
<comment type="similarity">
    <text evidence="6">Belongs to the WD repeat TRM82 family.</text>
</comment>
<comment type="function">
    <text evidence="6">Required for the formation of N(7)-methylguanine at position 46 (m7G46) in tRNA. In the complex, it is required to stabilize and induce conformational changes of the catalytic subunit.</text>
</comment>
<reference evidence="9" key="1">
    <citation type="submission" date="2020-06" db="EMBL/GenBank/DDBJ databases">
        <title>WGS assembly of Ceratodon purpureus strain R40.</title>
        <authorList>
            <person name="Carey S.B."/>
            <person name="Jenkins J."/>
            <person name="Shu S."/>
            <person name="Lovell J.T."/>
            <person name="Sreedasyam A."/>
            <person name="Maumus F."/>
            <person name="Tiley G.P."/>
            <person name="Fernandez-Pozo N."/>
            <person name="Barry K."/>
            <person name="Chen C."/>
            <person name="Wang M."/>
            <person name="Lipzen A."/>
            <person name="Daum C."/>
            <person name="Saski C.A."/>
            <person name="Payton A.C."/>
            <person name="Mcbreen J.C."/>
            <person name="Conrad R.E."/>
            <person name="Kollar L.M."/>
            <person name="Olsson S."/>
            <person name="Huttunen S."/>
            <person name="Landis J.B."/>
            <person name="Wickett N.J."/>
            <person name="Johnson M.G."/>
            <person name="Rensing S.A."/>
            <person name="Grimwood J."/>
            <person name="Schmutz J."/>
            <person name="Mcdaniel S.F."/>
        </authorList>
    </citation>
    <scope>NUCLEOTIDE SEQUENCE</scope>
    <source>
        <strain evidence="9">R40</strain>
    </source>
</reference>
<dbReference type="AlphaFoldDB" id="A0A8T0J136"/>
<comment type="subunit">
    <text evidence="6">Forms a heterodimer with the catalytic subunit.</text>
</comment>
<dbReference type="PANTHER" id="PTHR16288:SF0">
    <property type="entry name" value="TRNA (GUANINE-N(7)-)-METHYLTRANSFERASE NON-CATALYTIC SUBUNIT WDR4"/>
    <property type="match status" value="1"/>
</dbReference>
<evidence type="ECO:0000256" key="8">
    <source>
        <dbReference type="SAM" id="MobiDB-lite"/>
    </source>
</evidence>
<proteinExistence type="inferred from homology"/>
<evidence type="ECO:0000256" key="2">
    <source>
        <dbReference type="ARBA" id="ARBA00022574"/>
    </source>
</evidence>
<evidence type="ECO:0000256" key="3">
    <source>
        <dbReference type="ARBA" id="ARBA00022694"/>
    </source>
</evidence>
<keyword evidence="4 6" id="KW-0677">Repeat</keyword>
<feature type="region of interest" description="Disordered" evidence="8">
    <location>
        <begin position="411"/>
        <end position="433"/>
    </location>
</feature>
<evidence type="ECO:0000256" key="6">
    <source>
        <dbReference type="HAMAP-Rule" id="MF_03056"/>
    </source>
</evidence>
<evidence type="ECO:0000256" key="5">
    <source>
        <dbReference type="ARBA" id="ARBA00023242"/>
    </source>
</evidence>
<dbReference type="SUPFAM" id="SSF50978">
    <property type="entry name" value="WD40 repeat-like"/>
    <property type="match status" value="1"/>
</dbReference>
<keyword evidence="5 6" id="KW-0539">Nucleus</keyword>
<dbReference type="Proteomes" id="UP000822688">
    <property type="component" value="Chromosome 1"/>
</dbReference>
<evidence type="ECO:0000256" key="7">
    <source>
        <dbReference type="PROSITE-ProRule" id="PRU00221"/>
    </source>
</evidence>
<dbReference type="InterPro" id="IPR001680">
    <property type="entry name" value="WD40_rpt"/>
</dbReference>
<feature type="repeat" description="WD" evidence="7">
    <location>
        <begin position="65"/>
        <end position="106"/>
    </location>
</feature>
<evidence type="ECO:0000313" key="10">
    <source>
        <dbReference type="Proteomes" id="UP000822688"/>
    </source>
</evidence>
<evidence type="ECO:0000256" key="1">
    <source>
        <dbReference type="ARBA" id="ARBA00004123"/>
    </source>
</evidence>
<dbReference type="Gene3D" id="2.130.10.10">
    <property type="entry name" value="YVTN repeat-like/Quinoprotein amine dehydrogenase"/>
    <property type="match status" value="2"/>
</dbReference>
<dbReference type="PROSITE" id="PS50082">
    <property type="entry name" value="WD_REPEATS_2"/>
    <property type="match status" value="2"/>
</dbReference>
<dbReference type="InterPro" id="IPR015943">
    <property type="entry name" value="WD40/YVTN_repeat-like_dom_sf"/>
</dbReference>
<dbReference type="SMART" id="SM00320">
    <property type="entry name" value="WD40"/>
    <property type="match status" value="4"/>
</dbReference>
<organism evidence="9 10">
    <name type="scientific">Ceratodon purpureus</name>
    <name type="common">Fire moss</name>
    <name type="synonym">Dicranum purpureum</name>
    <dbReference type="NCBI Taxonomy" id="3225"/>
    <lineage>
        <taxon>Eukaryota</taxon>
        <taxon>Viridiplantae</taxon>
        <taxon>Streptophyta</taxon>
        <taxon>Embryophyta</taxon>
        <taxon>Bryophyta</taxon>
        <taxon>Bryophytina</taxon>
        <taxon>Bryopsida</taxon>
        <taxon>Dicranidae</taxon>
        <taxon>Pseudoditrichales</taxon>
        <taxon>Ditrichaceae</taxon>
        <taxon>Ceratodon</taxon>
    </lineage>
</organism>
<comment type="subcellular location">
    <subcellularLocation>
        <location evidence="1 6">Nucleus</location>
    </subcellularLocation>
</comment>
<evidence type="ECO:0000256" key="4">
    <source>
        <dbReference type="ARBA" id="ARBA00022737"/>
    </source>
</evidence>
<gene>
    <name evidence="9" type="ORF">KC19_1G036700</name>
</gene>